<dbReference type="InterPro" id="IPR027417">
    <property type="entry name" value="P-loop_NTPase"/>
</dbReference>
<dbReference type="GO" id="GO:0006139">
    <property type="term" value="P:nucleobase-containing compound metabolic process"/>
    <property type="evidence" value="ECO:0007669"/>
    <property type="project" value="InterPro"/>
</dbReference>
<feature type="domain" description="ATP-dependent helicase C-terminal" evidence="1">
    <location>
        <begin position="4"/>
        <end position="80"/>
    </location>
</feature>
<dbReference type="InterPro" id="IPR006555">
    <property type="entry name" value="ATP-dep_Helicase_C"/>
</dbReference>
<evidence type="ECO:0000259" key="1">
    <source>
        <dbReference type="Pfam" id="PF13307"/>
    </source>
</evidence>
<dbReference type="GO" id="GO:0016818">
    <property type="term" value="F:hydrolase activity, acting on acid anhydrides, in phosphorus-containing anhydrides"/>
    <property type="evidence" value="ECO:0007669"/>
    <property type="project" value="InterPro"/>
</dbReference>
<dbReference type="PATRIC" id="fig|1158602.3.peg.1979"/>
<dbReference type="eggNOG" id="COG1199">
    <property type="taxonomic scope" value="Bacteria"/>
</dbReference>
<proteinExistence type="predicted"/>
<dbReference type="GO" id="GO:0003676">
    <property type="term" value="F:nucleic acid binding"/>
    <property type="evidence" value="ECO:0007669"/>
    <property type="project" value="InterPro"/>
</dbReference>
<dbReference type="EMBL" id="AJAL01000010">
    <property type="protein sequence ID" value="EOH78696.1"/>
    <property type="molecule type" value="Genomic_DNA"/>
</dbReference>
<dbReference type="Pfam" id="PF13307">
    <property type="entry name" value="Helicase_C_2"/>
    <property type="match status" value="1"/>
</dbReference>
<dbReference type="OrthoDB" id="9803913at2"/>
<gene>
    <name evidence="3" type="ORF">I590_03665</name>
    <name evidence="2" type="ORF">UAK_01970</name>
</gene>
<dbReference type="AlphaFoldDB" id="R2RDK7"/>
<dbReference type="GO" id="GO:0004386">
    <property type="term" value="F:helicase activity"/>
    <property type="evidence" value="ECO:0007669"/>
    <property type="project" value="InterPro"/>
</dbReference>
<evidence type="ECO:0000313" key="5">
    <source>
        <dbReference type="Proteomes" id="UP000014158"/>
    </source>
</evidence>
<dbReference type="GO" id="GO:0005524">
    <property type="term" value="F:ATP binding"/>
    <property type="evidence" value="ECO:0007669"/>
    <property type="project" value="InterPro"/>
</dbReference>
<dbReference type="Gene3D" id="3.40.50.300">
    <property type="entry name" value="P-loop containing nucleotide triphosphate hydrolases"/>
    <property type="match status" value="1"/>
</dbReference>
<evidence type="ECO:0000313" key="2">
    <source>
        <dbReference type="EMBL" id="EOH78696.1"/>
    </source>
</evidence>
<evidence type="ECO:0000313" key="3">
    <source>
        <dbReference type="EMBL" id="EOT72443.1"/>
    </source>
</evidence>
<organism evidence="2 4">
    <name type="scientific">Enterococcus raffinosus ATCC 49464</name>
    <dbReference type="NCBI Taxonomy" id="1158602"/>
    <lineage>
        <taxon>Bacteria</taxon>
        <taxon>Bacillati</taxon>
        <taxon>Bacillota</taxon>
        <taxon>Bacilli</taxon>
        <taxon>Lactobacillales</taxon>
        <taxon>Enterococcaceae</taxon>
        <taxon>Enterococcus</taxon>
    </lineage>
</organism>
<dbReference type="Proteomes" id="UP000014158">
    <property type="component" value="Unassembled WGS sequence"/>
</dbReference>
<protein>
    <recommendedName>
        <fullName evidence="1">ATP-dependent helicase C-terminal domain-containing protein</fullName>
    </recommendedName>
</protein>
<evidence type="ECO:0000313" key="4">
    <source>
        <dbReference type="Proteomes" id="UP000013877"/>
    </source>
</evidence>
<keyword evidence="5" id="KW-1185">Reference proteome</keyword>
<comment type="caution">
    <text evidence="2">The sequence shown here is derived from an EMBL/GenBank/DDBJ whole genome shotgun (WGS) entry which is preliminary data.</text>
</comment>
<sequence length="231" mass="26698">MNKLFLPKLPYPVPEDPYIELISQGYEKKELYKVFYQPMMLMKLEQGLGRLIRSKNDFGIITIFDSRVHSKPEVKTFIEHLGYKITSDISEVKKFSDTTIRTKKNINSIAYDKKKLDLPIITIHSKKSVTVGKMGIIHANHNSTKSDDENELQQWLRKFVADHKKDTTFSNPRIIYKNQTTPVKVCQAAINFCQKKGIDYKIVAETFPNYNENLARLRPTVSGPVITETKE</sequence>
<dbReference type="HOGENOM" id="CLU_1198287_0_0_9"/>
<reference evidence="3 5" key="2">
    <citation type="submission" date="2013-03" db="EMBL/GenBank/DDBJ databases">
        <title>The Genome Sequence of Enterococcus raffinosus ATCC_49464 (PacBio/Illumina hybrid assembly).</title>
        <authorList>
            <consortium name="The Broad Institute Genomics Platform"/>
            <consortium name="The Broad Institute Genome Sequencing Center for Infectious Disease"/>
            <person name="Earl A."/>
            <person name="Russ C."/>
            <person name="Gilmore M."/>
            <person name="Surin D."/>
            <person name="Walker B."/>
            <person name="Young S."/>
            <person name="Zeng Q."/>
            <person name="Gargeya S."/>
            <person name="Fitzgerald M."/>
            <person name="Haas B."/>
            <person name="Abouelleil A."/>
            <person name="Allen A.W."/>
            <person name="Alvarado L."/>
            <person name="Arachchi H.M."/>
            <person name="Berlin A.M."/>
            <person name="Chapman S.B."/>
            <person name="Gainer-Dewar J."/>
            <person name="Goldberg J."/>
            <person name="Griggs A."/>
            <person name="Gujja S."/>
            <person name="Hansen M."/>
            <person name="Howarth C."/>
            <person name="Imamovic A."/>
            <person name="Ireland A."/>
            <person name="Larimer J."/>
            <person name="McCowan C."/>
            <person name="Murphy C."/>
            <person name="Pearson M."/>
            <person name="Poon T.W."/>
            <person name="Priest M."/>
            <person name="Roberts A."/>
            <person name="Saif S."/>
            <person name="Shea T."/>
            <person name="Sisk P."/>
            <person name="Sykes S."/>
            <person name="Wortman J."/>
            <person name="Nusbaum C."/>
            <person name="Birren B."/>
        </authorList>
    </citation>
    <scope>NUCLEOTIDE SEQUENCE [LARGE SCALE GENOMIC DNA]</scope>
    <source>
        <strain evidence="3 5">ATCC 49464</strain>
    </source>
</reference>
<name>R2RDK7_9ENTE</name>
<accession>R2RDK7</accession>
<dbReference type="Proteomes" id="UP000013877">
    <property type="component" value="Unassembled WGS sequence"/>
</dbReference>
<reference evidence="2 4" key="1">
    <citation type="submission" date="2013-02" db="EMBL/GenBank/DDBJ databases">
        <title>The Genome Sequence of Enterococcus raffinosus ATCC_49464.</title>
        <authorList>
            <consortium name="The Broad Institute Genome Sequencing Platform"/>
            <consortium name="The Broad Institute Genome Sequencing Center for Infectious Disease"/>
            <person name="Earl A.M."/>
            <person name="Gilmore M.S."/>
            <person name="Lebreton F."/>
            <person name="Walker B."/>
            <person name="Young S.K."/>
            <person name="Zeng Q."/>
            <person name="Gargeya S."/>
            <person name="Fitzgerald M."/>
            <person name="Haas B."/>
            <person name="Abouelleil A."/>
            <person name="Alvarado L."/>
            <person name="Arachchi H.M."/>
            <person name="Berlin A.M."/>
            <person name="Chapman S.B."/>
            <person name="Dewar J."/>
            <person name="Goldberg J."/>
            <person name="Griggs A."/>
            <person name="Gujja S."/>
            <person name="Hansen M."/>
            <person name="Howarth C."/>
            <person name="Imamovic A."/>
            <person name="Larimer J."/>
            <person name="McCowan C."/>
            <person name="Murphy C."/>
            <person name="Neiman D."/>
            <person name="Pearson M."/>
            <person name="Priest M."/>
            <person name="Roberts A."/>
            <person name="Saif S."/>
            <person name="Shea T."/>
            <person name="Sisk P."/>
            <person name="Sykes S."/>
            <person name="Wortman J."/>
            <person name="Nusbaum C."/>
            <person name="Birren B."/>
        </authorList>
    </citation>
    <scope>NUCLEOTIDE SEQUENCE [LARGE SCALE GENOMIC DNA]</scope>
    <source>
        <strain evidence="2 4">ATCC 49464</strain>
    </source>
</reference>
<dbReference type="EMBL" id="ASWF01000005">
    <property type="protein sequence ID" value="EOT72443.1"/>
    <property type="molecule type" value="Genomic_DNA"/>
</dbReference>